<evidence type="ECO:0000313" key="2">
    <source>
        <dbReference type="Proteomes" id="UP000027451"/>
    </source>
</evidence>
<protein>
    <submittedName>
        <fullName evidence="1">Uncharacterized protein</fullName>
    </submittedName>
</protein>
<reference evidence="1 2" key="1">
    <citation type="submission" date="2014-03" db="EMBL/GenBank/DDBJ databases">
        <title>Draft Genome Sequences of Four Burkholderia Strains.</title>
        <authorList>
            <person name="Liu X.Y."/>
            <person name="Li C.X."/>
            <person name="Xu J.H."/>
        </authorList>
    </citation>
    <scope>NUCLEOTIDE SEQUENCE [LARGE SCALE GENOMIC DNA]</scope>
    <source>
        <strain evidence="1 2">OP-1</strain>
    </source>
</reference>
<dbReference type="EMBL" id="JFHD01000047">
    <property type="protein sequence ID" value="KDR25468.1"/>
    <property type="molecule type" value="Genomic_DNA"/>
</dbReference>
<keyword evidence="2" id="KW-1185">Reference proteome</keyword>
<gene>
    <name evidence="1" type="ORF">BG60_28385</name>
</gene>
<dbReference type="RefSeq" id="WP_034474021.1">
    <property type="nucleotide sequence ID" value="NZ_JFHD01000047.1"/>
</dbReference>
<organism evidence="1 2">
    <name type="scientific">Caballeronia zhejiangensis</name>
    <dbReference type="NCBI Taxonomy" id="871203"/>
    <lineage>
        <taxon>Bacteria</taxon>
        <taxon>Pseudomonadati</taxon>
        <taxon>Pseudomonadota</taxon>
        <taxon>Betaproteobacteria</taxon>
        <taxon>Burkholderiales</taxon>
        <taxon>Burkholderiaceae</taxon>
        <taxon>Caballeronia</taxon>
    </lineage>
</organism>
<proteinExistence type="predicted"/>
<sequence>MSARDIQPLLGGADLLHVGRFFLGPMTTEQSITPDVAPKICIGCGAKQRADGSLPCGHDNDL</sequence>
<evidence type="ECO:0000313" key="1">
    <source>
        <dbReference type="EMBL" id="KDR25468.1"/>
    </source>
</evidence>
<dbReference type="Proteomes" id="UP000027451">
    <property type="component" value="Unassembled WGS sequence"/>
</dbReference>
<name>A0A656QA48_9BURK</name>
<accession>A0A656QA48</accession>
<comment type="caution">
    <text evidence="1">The sequence shown here is derived from an EMBL/GenBank/DDBJ whole genome shotgun (WGS) entry which is preliminary data.</text>
</comment>
<dbReference type="AlphaFoldDB" id="A0A656QA48"/>